<sequence length="64" mass="7501">MGGLLDFIFAEVDQIKEDRALIIAHLAYLDEIIAQRLSPEKDLKYRNLRKMLEMRLRELNGESP</sequence>
<dbReference type="AlphaFoldDB" id="A0A6J4IL08"/>
<name>A0A6J4IL08_9BACT</name>
<organism evidence="1">
    <name type="scientific">uncultured Adhaeribacter sp</name>
    <dbReference type="NCBI Taxonomy" id="448109"/>
    <lineage>
        <taxon>Bacteria</taxon>
        <taxon>Pseudomonadati</taxon>
        <taxon>Bacteroidota</taxon>
        <taxon>Cytophagia</taxon>
        <taxon>Cytophagales</taxon>
        <taxon>Hymenobacteraceae</taxon>
        <taxon>Adhaeribacter</taxon>
        <taxon>environmental samples</taxon>
    </lineage>
</organism>
<dbReference type="EMBL" id="CADCTJ010000656">
    <property type="protein sequence ID" value="CAA9255776.1"/>
    <property type="molecule type" value="Genomic_DNA"/>
</dbReference>
<protein>
    <submittedName>
        <fullName evidence="1">Uncharacterized protein</fullName>
    </submittedName>
</protein>
<accession>A0A6J4IL08</accession>
<gene>
    <name evidence="1" type="ORF">AVDCRST_MAG95-2087</name>
</gene>
<proteinExistence type="predicted"/>
<reference evidence="1" key="1">
    <citation type="submission" date="2020-02" db="EMBL/GenBank/DDBJ databases">
        <authorList>
            <person name="Meier V. D."/>
        </authorList>
    </citation>
    <scope>NUCLEOTIDE SEQUENCE</scope>
    <source>
        <strain evidence="1">AVDCRST_MAG95</strain>
    </source>
</reference>
<evidence type="ECO:0000313" key="1">
    <source>
        <dbReference type="EMBL" id="CAA9255776.1"/>
    </source>
</evidence>